<dbReference type="eggNOG" id="COG2930">
    <property type="taxonomic scope" value="Bacteria"/>
</dbReference>
<dbReference type="STRING" id="525897.Dbac_2167"/>
<keyword evidence="4" id="KW-1185">Reference proteome</keyword>
<gene>
    <name evidence="3" type="ordered locus">Dbac_2167</name>
</gene>
<protein>
    <recommendedName>
        <fullName evidence="2">Ysc84 actin-binding domain-containing protein</fullName>
    </recommendedName>
</protein>
<proteinExistence type="predicted"/>
<evidence type="ECO:0000313" key="4">
    <source>
        <dbReference type="Proteomes" id="UP000002216"/>
    </source>
</evidence>
<evidence type="ECO:0000313" key="3">
    <source>
        <dbReference type="EMBL" id="ACU90251.1"/>
    </source>
</evidence>
<evidence type="ECO:0000256" key="1">
    <source>
        <dbReference type="SAM" id="SignalP"/>
    </source>
</evidence>
<feature type="chain" id="PRO_5002977896" description="Ysc84 actin-binding domain-containing protein" evidence="1">
    <location>
        <begin position="32"/>
        <end position="191"/>
    </location>
</feature>
<keyword evidence="1" id="KW-0732">Signal</keyword>
<dbReference type="InterPro" id="IPR007461">
    <property type="entry name" value="Ysc84_actin-binding"/>
</dbReference>
<dbReference type="CDD" id="cd11524">
    <property type="entry name" value="SYLF"/>
    <property type="match status" value="1"/>
</dbReference>
<evidence type="ECO:0000259" key="2">
    <source>
        <dbReference type="Pfam" id="PF04366"/>
    </source>
</evidence>
<organism evidence="3 4">
    <name type="scientific">Desulfomicrobium baculatum (strain DSM 4028 / VKM B-1378 / X)</name>
    <name type="common">Desulfovibrio baculatus</name>
    <dbReference type="NCBI Taxonomy" id="525897"/>
    <lineage>
        <taxon>Bacteria</taxon>
        <taxon>Pseudomonadati</taxon>
        <taxon>Thermodesulfobacteriota</taxon>
        <taxon>Desulfovibrionia</taxon>
        <taxon>Desulfovibrionales</taxon>
        <taxon>Desulfomicrobiaceae</taxon>
        <taxon>Desulfomicrobium</taxon>
    </lineage>
</organism>
<accession>C7LPM2</accession>
<name>C7LPM2_DESBD</name>
<dbReference type="AlphaFoldDB" id="C7LPM2"/>
<dbReference type="KEGG" id="dba:Dbac_2167"/>
<feature type="domain" description="Ysc84 actin-binding" evidence="2">
    <location>
        <begin position="105"/>
        <end position="188"/>
    </location>
</feature>
<dbReference type="Proteomes" id="UP000002216">
    <property type="component" value="Chromosome"/>
</dbReference>
<sequence length="191" mass="20587">MNEFIKKHMPGITHGVFLLVMLAMMCVCASAALARTAEEIDTHADMTLQRFYKEVNGGKEVAQEAKALLIMSDVTKAGFVLGGTYGQGALRVHGKTTGYYNLIAGSYGFTFGAEQMDIILAFMTQKALDDFINIDGWEIGVTGNVAFIDVGGGKRLDTTSLKDPVVAFVFSPEGLMVDASLKGAKFTKLNK</sequence>
<dbReference type="EMBL" id="CP001629">
    <property type="protein sequence ID" value="ACU90251.1"/>
    <property type="molecule type" value="Genomic_DNA"/>
</dbReference>
<dbReference type="Pfam" id="PF04366">
    <property type="entry name" value="Ysc84"/>
    <property type="match status" value="1"/>
</dbReference>
<feature type="signal peptide" evidence="1">
    <location>
        <begin position="1"/>
        <end position="31"/>
    </location>
</feature>
<dbReference type="HOGENOM" id="CLU_100983_0_0_7"/>
<dbReference type="RefSeq" id="WP_015774342.1">
    <property type="nucleotide sequence ID" value="NC_013173.1"/>
</dbReference>
<reference evidence="3 4" key="1">
    <citation type="journal article" date="2009" name="Stand. Genomic Sci.">
        <title>Complete genome sequence of Desulfomicrobium baculatum type strain (X).</title>
        <authorList>
            <person name="Copeland A."/>
            <person name="Spring S."/>
            <person name="Goker M."/>
            <person name="Schneider S."/>
            <person name="Lapidus A."/>
            <person name="Del Rio T.G."/>
            <person name="Tice H."/>
            <person name="Cheng J.F."/>
            <person name="Chen F."/>
            <person name="Nolan M."/>
            <person name="Bruce D."/>
            <person name="Goodwin L."/>
            <person name="Pitluck S."/>
            <person name="Ivanova N."/>
            <person name="Mavrommatis K."/>
            <person name="Ovchinnikova G."/>
            <person name="Pati A."/>
            <person name="Chen A."/>
            <person name="Palaniappan K."/>
            <person name="Land M."/>
            <person name="Hauser L."/>
            <person name="Chang Y.J."/>
            <person name="Jeffries C.C."/>
            <person name="Meincke L."/>
            <person name="Sims D."/>
            <person name="Brettin T."/>
            <person name="Detter J.C."/>
            <person name="Han C."/>
            <person name="Chain P."/>
            <person name="Bristow J."/>
            <person name="Eisen J.A."/>
            <person name="Markowitz V."/>
            <person name="Hugenholtz P."/>
            <person name="Kyrpides N.C."/>
            <person name="Klenk H.P."/>
            <person name="Lucas S."/>
        </authorList>
    </citation>
    <scope>NUCLEOTIDE SEQUENCE [LARGE SCALE GENOMIC DNA]</scope>
    <source>
        <strain evidence="4">DSM 4028 / VKM B-1378 / X</strain>
    </source>
</reference>